<dbReference type="EMBL" id="JABBWD010000036">
    <property type="protein sequence ID" value="KAG1775044.1"/>
    <property type="molecule type" value="Genomic_DNA"/>
</dbReference>
<dbReference type="GO" id="GO:0004657">
    <property type="term" value="F:proline dehydrogenase activity"/>
    <property type="evidence" value="ECO:0007669"/>
    <property type="project" value="UniProtKB-EC"/>
</dbReference>
<comment type="catalytic activity">
    <reaction evidence="5">
        <text>L-proline + a quinone = (S)-1-pyrroline-5-carboxylate + a quinol + H(+)</text>
        <dbReference type="Rhea" id="RHEA:23784"/>
        <dbReference type="ChEBI" id="CHEBI:15378"/>
        <dbReference type="ChEBI" id="CHEBI:17388"/>
        <dbReference type="ChEBI" id="CHEBI:24646"/>
        <dbReference type="ChEBI" id="CHEBI:60039"/>
        <dbReference type="ChEBI" id="CHEBI:132124"/>
        <dbReference type="EC" id="1.5.5.2"/>
    </reaction>
</comment>
<evidence type="ECO:0000256" key="1">
    <source>
        <dbReference type="ARBA" id="ARBA00005869"/>
    </source>
</evidence>
<dbReference type="AlphaFoldDB" id="A0A9P6ZQS5"/>
<dbReference type="InterPro" id="IPR029041">
    <property type="entry name" value="FAD-linked_oxidoreductase-like"/>
</dbReference>
<name>A0A9P6ZQS5_9AGAM</name>
<comment type="caution">
    <text evidence="7">The sequence shown here is derived from an EMBL/GenBank/DDBJ whole genome shotgun (WGS) entry which is preliminary data.</text>
</comment>
<dbReference type="EC" id="1.5.5.2" evidence="2 5"/>
<dbReference type="InterPro" id="IPR015659">
    <property type="entry name" value="Proline_oxidase"/>
</dbReference>
<evidence type="ECO:0000256" key="3">
    <source>
        <dbReference type="ARBA" id="ARBA00023002"/>
    </source>
</evidence>
<keyword evidence="5" id="KW-0274">FAD</keyword>
<dbReference type="GO" id="GO:0010133">
    <property type="term" value="P:L-proline catabolic process to L-glutamate"/>
    <property type="evidence" value="ECO:0007669"/>
    <property type="project" value="TreeGrafter"/>
</dbReference>
<evidence type="ECO:0000256" key="4">
    <source>
        <dbReference type="ARBA" id="ARBA00023062"/>
    </source>
</evidence>
<keyword evidence="4 5" id="KW-0642">Proline metabolism</keyword>
<feature type="domain" description="Proline dehydrogenase" evidence="6">
    <location>
        <begin position="169"/>
        <end position="400"/>
    </location>
</feature>
<dbReference type="Proteomes" id="UP000714275">
    <property type="component" value="Unassembled WGS sequence"/>
</dbReference>
<dbReference type="Pfam" id="PF01619">
    <property type="entry name" value="Pro_dh"/>
    <property type="match status" value="2"/>
</dbReference>
<keyword evidence="5" id="KW-0285">Flavoprotein</keyword>
<keyword evidence="3 5" id="KW-0560">Oxidoreductase</keyword>
<reference evidence="7" key="1">
    <citation type="journal article" date="2020" name="New Phytol.">
        <title>Comparative genomics reveals dynamic genome evolution in host specialist ectomycorrhizal fungi.</title>
        <authorList>
            <person name="Lofgren L.A."/>
            <person name="Nguyen N.H."/>
            <person name="Vilgalys R."/>
            <person name="Ruytinx J."/>
            <person name="Liao H.L."/>
            <person name="Branco S."/>
            <person name="Kuo A."/>
            <person name="LaButti K."/>
            <person name="Lipzen A."/>
            <person name="Andreopoulos W."/>
            <person name="Pangilinan J."/>
            <person name="Riley R."/>
            <person name="Hundley H."/>
            <person name="Na H."/>
            <person name="Barry K."/>
            <person name="Grigoriev I.V."/>
            <person name="Stajich J.E."/>
            <person name="Kennedy P.G."/>
        </authorList>
    </citation>
    <scope>NUCLEOTIDE SEQUENCE</scope>
    <source>
        <strain evidence="7">DOB743</strain>
    </source>
</reference>
<evidence type="ECO:0000256" key="2">
    <source>
        <dbReference type="ARBA" id="ARBA00012695"/>
    </source>
</evidence>
<proteinExistence type="inferred from homology"/>
<evidence type="ECO:0000256" key="5">
    <source>
        <dbReference type="RuleBase" id="RU364054"/>
    </source>
</evidence>
<dbReference type="InterPro" id="IPR002872">
    <property type="entry name" value="Proline_DH_dom"/>
</dbReference>
<keyword evidence="8" id="KW-1185">Reference proteome</keyword>
<dbReference type="PANTHER" id="PTHR13914">
    <property type="entry name" value="PROLINE OXIDASE"/>
    <property type="match status" value="1"/>
</dbReference>
<dbReference type="SUPFAM" id="SSF51730">
    <property type="entry name" value="FAD-linked oxidoreductase"/>
    <property type="match status" value="1"/>
</dbReference>
<evidence type="ECO:0000313" key="7">
    <source>
        <dbReference type="EMBL" id="KAG1775044.1"/>
    </source>
</evidence>
<evidence type="ECO:0000313" key="8">
    <source>
        <dbReference type="Proteomes" id="UP000714275"/>
    </source>
</evidence>
<accession>A0A9P6ZQS5</accession>
<dbReference type="OrthoDB" id="5464at2759"/>
<comment type="cofactor">
    <cofactor evidence="5">
        <name>FAD</name>
        <dbReference type="ChEBI" id="CHEBI:57692"/>
    </cofactor>
</comment>
<dbReference type="PANTHER" id="PTHR13914:SF0">
    <property type="entry name" value="PROLINE DEHYDROGENASE 1, MITOCHONDRIAL"/>
    <property type="match status" value="1"/>
</dbReference>
<comment type="similarity">
    <text evidence="1 5">Belongs to the proline oxidase family.</text>
</comment>
<organism evidence="7 8">
    <name type="scientific">Suillus placidus</name>
    <dbReference type="NCBI Taxonomy" id="48579"/>
    <lineage>
        <taxon>Eukaryota</taxon>
        <taxon>Fungi</taxon>
        <taxon>Dikarya</taxon>
        <taxon>Basidiomycota</taxon>
        <taxon>Agaricomycotina</taxon>
        <taxon>Agaricomycetes</taxon>
        <taxon>Agaricomycetidae</taxon>
        <taxon>Boletales</taxon>
        <taxon>Suillineae</taxon>
        <taxon>Suillaceae</taxon>
        <taxon>Suillus</taxon>
    </lineage>
</organism>
<dbReference type="GO" id="GO:0071949">
    <property type="term" value="F:FAD binding"/>
    <property type="evidence" value="ECO:0007669"/>
    <property type="project" value="TreeGrafter"/>
</dbReference>
<sequence length="588" mass="64657">MSVITRSSALRLFVRARAFSTAPPPRFRRLGRVLVLSGALTTSVLGYAFHTDASSIEPAPSDTRTLSDLVRAYIVYGTCSIAPLVDAAPTILDILFGTPGVGEIVESFVRATFFHQFVGAETANGALPLLASLRAESKGALFAYVVEVDEKDAAGQRNTERQPVHKRVVEETIRSINTSADFEDGRDSLQNGLIGRRTWVAVKLTSMLPNSQSLINLSTHLTHTRAPLEPPVLFPGTPSPSDLSILHSSTSTGALTESDIHDLKELYNDLVQICTRAEERGVRVFIDAEHSWHQPAIDAFGHALMERFNKLPSNDFRRTWWDISSWASSPSARESAHDKVRPLVYVTYQAYLRRMPAHLAHSLALARVRGYALGVKLVRGAYQPHELAAHQLARSAGFPVGSYSSKHSRSLSISPDPEPPVQLSKDATDQCYNDCVTLLIDAISQDVHRSGRFGAPGIGIFFGTHNWTSCEFILEELVKKGLGVVEHVGIDEVQEDVVRIPLEVGERIAFGQLYGMSDALTNYLVRRTRCERPCVIKYVPFGALVQVMPYLSRRAIENKSVLGAGGAARERKEAAALIWKKMKGLVVP</sequence>
<dbReference type="GO" id="GO:0005739">
    <property type="term" value="C:mitochondrion"/>
    <property type="evidence" value="ECO:0007669"/>
    <property type="project" value="TreeGrafter"/>
</dbReference>
<comment type="function">
    <text evidence="5">Converts proline to delta-1-pyrroline-5-carboxylate.</text>
</comment>
<gene>
    <name evidence="7" type="ORF">EV702DRAFT_459280</name>
</gene>
<evidence type="ECO:0000259" key="6">
    <source>
        <dbReference type="Pfam" id="PF01619"/>
    </source>
</evidence>
<protein>
    <recommendedName>
        <fullName evidence="2 5">Proline dehydrogenase</fullName>
        <ecNumber evidence="2 5">1.5.5.2</ecNumber>
    </recommendedName>
</protein>
<feature type="domain" description="Proline dehydrogenase" evidence="6">
    <location>
        <begin position="419"/>
        <end position="561"/>
    </location>
</feature>
<dbReference type="Gene3D" id="3.20.20.220">
    <property type="match status" value="1"/>
</dbReference>